<name>D0MIW1_RHOM4</name>
<dbReference type="Proteomes" id="UP000002221">
    <property type="component" value="Chromosome"/>
</dbReference>
<evidence type="ECO:0000313" key="3">
    <source>
        <dbReference type="EMBL" id="ACY48419.1"/>
    </source>
</evidence>
<feature type="domain" description="DUF2231" evidence="2">
    <location>
        <begin position="8"/>
        <end position="150"/>
    </location>
</feature>
<evidence type="ECO:0000313" key="4">
    <source>
        <dbReference type="Proteomes" id="UP000002221"/>
    </source>
</evidence>
<dbReference type="HOGENOM" id="CLU_719024_0_0_10"/>
<dbReference type="AlphaFoldDB" id="D0MIW1"/>
<evidence type="ECO:0000259" key="2">
    <source>
        <dbReference type="Pfam" id="PF09990"/>
    </source>
</evidence>
<dbReference type="STRING" id="518766.Rmar_1532"/>
<feature type="transmembrane region" description="Helical" evidence="1">
    <location>
        <begin position="89"/>
        <end position="106"/>
    </location>
</feature>
<keyword evidence="1" id="KW-0812">Transmembrane</keyword>
<dbReference type="Pfam" id="PF09990">
    <property type="entry name" value="DUF2231"/>
    <property type="match status" value="1"/>
</dbReference>
<feature type="transmembrane region" description="Helical" evidence="1">
    <location>
        <begin position="113"/>
        <end position="132"/>
    </location>
</feature>
<feature type="transmembrane region" description="Helical" evidence="1">
    <location>
        <begin position="46"/>
        <end position="66"/>
    </location>
</feature>
<dbReference type="OrthoDB" id="9792840at2"/>
<gene>
    <name evidence="3" type="ordered locus">Rmar_1532</name>
</gene>
<protein>
    <recommendedName>
        <fullName evidence="2">DUF2231 domain-containing protein</fullName>
    </recommendedName>
</protein>
<keyword evidence="1" id="KW-1133">Transmembrane helix</keyword>
<dbReference type="InterPro" id="IPR019251">
    <property type="entry name" value="DUF2231_TM"/>
</dbReference>
<evidence type="ECO:0000256" key="1">
    <source>
        <dbReference type="SAM" id="Phobius"/>
    </source>
</evidence>
<dbReference type="RefSeq" id="WP_012844030.1">
    <property type="nucleotide sequence ID" value="NC_013501.1"/>
</dbReference>
<dbReference type="KEGG" id="rmr:Rmar_1532"/>
<proteinExistence type="predicted"/>
<keyword evidence="1" id="KW-0472">Membrane</keyword>
<accession>D0MIW1</accession>
<feature type="transmembrane region" description="Helical" evidence="1">
    <location>
        <begin position="12"/>
        <end position="34"/>
    </location>
</feature>
<organism evidence="3 4">
    <name type="scientific">Rhodothermus marinus (strain ATCC 43812 / DSM 4252 / R-10)</name>
    <name type="common">Rhodothermus obamensis</name>
    <dbReference type="NCBI Taxonomy" id="518766"/>
    <lineage>
        <taxon>Bacteria</taxon>
        <taxon>Pseudomonadati</taxon>
        <taxon>Rhodothermota</taxon>
        <taxon>Rhodothermia</taxon>
        <taxon>Rhodothermales</taxon>
        <taxon>Rhodothermaceae</taxon>
        <taxon>Rhodothermus</taxon>
    </lineage>
</organism>
<reference evidence="3 4" key="1">
    <citation type="journal article" date="2009" name="Stand. Genomic Sci.">
        <title>Complete genome sequence of Rhodothermus marinus type strain (R-10).</title>
        <authorList>
            <person name="Nolan M."/>
            <person name="Tindall B.J."/>
            <person name="Pomrenke H."/>
            <person name="Lapidus A."/>
            <person name="Copeland A."/>
            <person name="Glavina Del Rio T."/>
            <person name="Lucas S."/>
            <person name="Chen F."/>
            <person name="Tice H."/>
            <person name="Cheng J.F."/>
            <person name="Saunders E."/>
            <person name="Han C."/>
            <person name="Bruce D."/>
            <person name="Goodwin L."/>
            <person name="Chain P."/>
            <person name="Pitluck S."/>
            <person name="Ovchinikova G."/>
            <person name="Pati A."/>
            <person name="Ivanova N."/>
            <person name="Mavromatis K."/>
            <person name="Chen A."/>
            <person name="Palaniappan K."/>
            <person name="Land M."/>
            <person name="Hauser L."/>
            <person name="Chang Y.J."/>
            <person name="Jeffries C.D."/>
            <person name="Brettin T."/>
            <person name="Goker M."/>
            <person name="Bristow J."/>
            <person name="Eisen J.A."/>
            <person name="Markowitz V."/>
            <person name="Hugenholtz P."/>
            <person name="Kyrpides N.C."/>
            <person name="Klenk H.P."/>
            <person name="Detter J.C."/>
        </authorList>
    </citation>
    <scope>NUCLEOTIDE SEQUENCE [LARGE SCALE GENOMIC DNA]</scope>
    <source>
        <strain evidence="4">ATCC 43812 / DSM 4252 / R-10</strain>
    </source>
</reference>
<sequence length="357" mass="38812">MLPDWAPNLHPLVVHFPIALLFLAVGFDLVAWLLRRPVALVRVTAVLYALGALSALVAFLTGRAAADSLELPTAVIPAVTTHADWAERAVWFFGVFALIRLALAWWRRPLARAAWLQGLLLLLGAGGLWLLYETGEHGAELVYAHGLGVASVRTLQAERDALAQVLQRQQAAAQFERLTEGGWRWTPGPGAEPILTDTFKVLDGTLSAITWTPGSEGLRLTLSETPLLLVGPGTLSGTELRARLRLDSLAGSVRLVYHVQDPRNYDFLELYRDRVRQGRLEDGRVRIFDEAPLEASGWLDVRVVAHGTHLRGYVNGRLVTHGHGPAAQPGPAGVHLQGPGVLDLGLLGAQPITTMQM</sequence>
<dbReference type="eggNOG" id="COG4244">
    <property type="taxonomic scope" value="Bacteria"/>
</dbReference>
<dbReference type="Gene3D" id="2.60.120.560">
    <property type="entry name" value="Exo-inulinase, domain 1"/>
    <property type="match status" value="1"/>
</dbReference>
<dbReference type="EMBL" id="CP001807">
    <property type="protein sequence ID" value="ACY48419.1"/>
    <property type="molecule type" value="Genomic_DNA"/>
</dbReference>
<keyword evidence="4" id="KW-1185">Reference proteome</keyword>